<reference evidence="1" key="1">
    <citation type="submission" date="2020-06" db="EMBL/GenBank/DDBJ databases">
        <authorList>
            <person name="Onetto C."/>
        </authorList>
    </citation>
    <scope>NUCLEOTIDE SEQUENCE</scope>
</reference>
<dbReference type="AlphaFoldDB" id="A0A9N8PAK6"/>
<gene>
    <name evidence="1" type="ORF">AWRI4619_LOCUS4933</name>
</gene>
<proteinExistence type="predicted"/>
<evidence type="ECO:0000313" key="2">
    <source>
        <dbReference type="Proteomes" id="UP000716446"/>
    </source>
</evidence>
<protein>
    <submittedName>
        <fullName evidence="1">Uncharacterized protein</fullName>
    </submittedName>
</protein>
<evidence type="ECO:0000313" key="1">
    <source>
        <dbReference type="EMBL" id="CAD0087815.1"/>
    </source>
</evidence>
<name>A0A9N8PAK6_9PEZI</name>
<organism evidence="1 2">
    <name type="scientific">Aureobasidium vineae</name>
    <dbReference type="NCBI Taxonomy" id="2773715"/>
    <lineage>
        <taxon>Eukaryota</taxon>
        <taxon>Fungi</taxon>
        <taxon>Dikarya</taxon>
        <taxon>Ascomycota</taxon>
        <taxon>Pezizomycotina</taxon>
        <taxon>Dothideomycetes</taxon>
        <taxon>Dothideomycetidae</taxon>
        <taxon>Dothideales</taxon>
        <taxon>Saccotheciaceae</taxon>
        <taxon>Aureobasidium</taxon>
    </lineage>
</organism>
<dbReference type="Proteomes" id="UP000716446">
    <property type="component" value="Unassembled WGS sequence"/>
</dbReference>
<comment type="caution">
    <text evidence="1">The sequence shown here is derived from an EMBL/GenBank/DDBJ whole genome shotgun (WGS) entry which is preliminary data.</text>
</comment>
<accession>A0A9N8PAK6</accession>
<dbReference type="EMBL" id="CAIJEN010000006">
    <property type="protein sequence ID" value="CAD0087815.1"/>
    <property type="molecule type" value="Genomic_DNA"/>
</dbReference>
<sequence>MSVDENKIAIQHVEDFDKVQDAQHDSEDLPGSLRGLNQQELATLGKWTTLKLDCIIMPALTILYIL</sequence>
<keyword evidence="2" id="KW-1185">Reference proteome</keyword>